<protein>
    <submittedName>
        <fullName evidence="4">Related to dehydrogenase</fullName>
    </submittedName>
</protein>
<accession>A0A2D3UU62</accession>
<dbReference type="CDD" id="cd05233">
    <property type="entry name" value="SDR_c"/>
    <property type="match status" value="1"/>
</dbReference>
<dbReference type="GeneID" id="35597503"/>
<organism evidence="4 5">
    <name type="scientific">Ramularia collo-cygni</name>
    <dbReference type="NCBI Taxonomy" id="112498"/>
    <lineage>
        <taxon>Eukaryota</taxon>
        <taxon>Fungi</taxon>
        <taxon>Dikarya</taxon>
        <taxon>Ascomycota</taxon>
        <taxon>Pezizomycotina</taxon>
        <taxon>Dothideomycetes</taxon>
        <taxon>Dothideomycetidae</taxon>
        <taxon>Mycosphaerellales</taxon>
        <taxon>Mycosphaerellaceae</taxon>
        <taxon>Ramularia</taxon>
    </lineage>
</organism>
<sequence>MENMLQGSAFITGAGSGIGQCTALAFAKNGVRQLALCDIQAAALENTSAELKSLYPEIELLLIEMDTSDESAVGSAVTQTVAAFGRIDIAFNNAGIGGPRTQTHETSLDEWQRVMDVNLKGVWLCHRAQIRQMLTQEPRDPGVRGSRGVIVNMASVLGVVASPRETPACPYAASKHAVVGFSKNDGCLYAPQKVRINAICPGYVATPLLRGYIVRHYRLVGNRPLLICSYRTRNMPVQMSCVK</sequence>
<reference evidence="4 5" key="1">
    <citation type="submission" date="2016-03" db="EMBL/GenBank/DDBJ databases">
        <authorList>
            <person name="Ploux O."/>
        </authorList>
    </citation>
    <scope>NUCLEOTIDE SEQUENCE [LARGE SCALE GENOMIC DNA]</scope>
    <source>
        <strain evidence="4 5">URUG2</strain>
    </source>
</reference>
<keyword evidence="2" id="KW-0560">Oxidoreductase</keyword>
<keyword evidence="5" id="KW-1185">Reference proteome</keyword>
<dbReference type="STRING" id="112498.A0A2D3UU62"/>
<gene>
    <name evidence="4" type="ORF">RCC_02283</name>
</gene>
<dbReference type="PRINTS" id="PR00081">
    <property type="entry name" value="GDHRDH"/>
</dbReference>
<dbReference type="OrthoDB" id="5840532at2759"/>
<dbReference type="SUPFAM" id="SSF51735">
    <property type="entry name" value="NAD(P)-binding Rossmann-fold domains"/>
    <property type="match status" value="1"/>
</dbReference>
<dbReference type="InterPro" id="IPR002347">
    <property type="entry name" value="SDR_fam"/>
</dbReference>
<dbReference type="AlphaFoldDB" id="A0A2D3UU62"/>
<dbReference type="GO" id="GO:0016491">
    <property type="term" value="F:oxidoreductase activity"/>
    <property type="evidence" value="ECO:0007669"/>
    <property type="project" value="UniProtKB-KW"/>
</dbReference>
<dbReference type="Pfam" id="PF00106">
    <property type="entry name" value="adh_short"/>
    <property type="match status" value="1"/>
</dbReference>
<dbReference type="InterPro" id="IPR036291">
    <property type="entry name" value="NAD(P)-bd_dom_sf"/>
</dbReference>
<evidence type="ECO:0000256" key="2">
    <source>
        <dbReference type="ARBA" id="ARBA00023002"/>
    </source>
</evidence>
<name>A0A2D3UU62_9PEZI</name>
<dbReference type="RefSeq" id="XP_023623333.1">
    <property type="nucleotide sequence ID" value="XM_023767565.1"/>
</dbReference>
<proteinExistence type="inferred from homology"/>
<evidence type="ECO:0000256" key="3">
    <source>
        <dbReference type="RuleBase" id="RU000363"/>
    </source>
</evidence>
<evidence type="ECO:0000313" key="4">
    <source>
        <dbReference type="EMBL" id="CZT16440.1"/>
    </source>
</evidence>
<evidence type="ECO:0000256" key="1">
    <source>
        <dbReference type="ARBA" id="ARBA00006484"/>
    </source>
</evidence>
<dbReference type="PANTHER" id="PTHR24321:SF12">
    <property type="entry name" value="SHORT-CHAIN DEHYDROGENASE_REDUCTASE FAMILY, PUTATIVE (AFU_ORTHOLOGUE AFUA_5G14340)-RELATED"/>
    <property type="match status" value="1"/>
</dbReference>
<dbReference type="EMBL" id="FJUY01000002">
    <property type="protein sequence ID" value="CZT16440.1"/>
    <property type="molecule type" value="Genomic_DNA"/>
</dbReference>
<dbReference type="PRINTS" id="PR00080">
    <property type="entry name" value="SDRFAMILY"/>
</dbReference>
<dbReference type="Proteomes" id="UP000225277">
    <property type="component" value="Unassembled WGS sequence"/>
</dbReference>
<dbReference type="Gene3D" id="3.40.50.720">
    <property type="entry name" value="NAD(P)-binding Rossmann-like Domain"/>
    <property type="match status" value="1"/>
</dbReference>
<comment type="similarity">
    <text evidence="1 3">Belongs to the short-chain dehydrogenases/reductases (SDR) family.</text>
</comment>
<dbReference type="PANTHER" id="PTHR24321">
    <property type="entry name" value="DEHYDROGENASES, SHORT CHAIN"/>
    <property type="match status" value="1"/>
</dbReference>
<evidence type="ECO:0000313" key="5">
    <source>
        <dbReference type="Proteomes" id="UP000225277"/>
    </source>
</evidence>